<dbReference type="PANTHER" id="PTHR46411:SF2">
    <property type="entry name" value="AAA+ ATPASE DOMAIN-CONTAINING PROTEIN"/>
    <property type="match status" value="1"/>
</dbReference>
<keyword evidence="1" id="KW-0175">Coiled coil</keyword>
<sequence>MLNFIDSFAVSASAGMSTSQPEGQEDLVPKVADIRPLQFDASEQRQSSVDENSTQKGVRKNDAAKHHVISDESALRTSTTESPQALQDVVSPESLSDANCMVFDKEVAGSDKDTIENMSLGDFQMREETPEPTASTPLEAYQLQLMRLEAQGKKPLQMTRQEQPESEIKDLLQQRYESRWKLLEEQTKTRLVMARQEQPEPATGSTQPDYYLQLRLLEAQNKRRLEMARQEQSKLNTQPPHLESQSNQPSEMASQEQPKPATSLAQQDYEQQLRLLELQNKKRLQMARQEQSPLNIQSPQTQIKMKGPPEPNVMAVMPSTQGNGTAGSGNTMATLPPGARYFIPASGSYPANPMAMDVKIMPNSEAQPITLPMSPNPPDPQVLVLQRQLRVLQLKNQVLERQLKDAKGINFATFHCFIGQEGEETYLGKPHWTKSGEKYHLKAYPSVLYPDAYILYKPLAFVIYKYYSPDISTEDREALQQGQMPEPEPTREVIKLFSDDIIKAVELFEKEDEEAQKKLPCLSVKKEMSAPYPWWYHYRDNRDKISNLPEAERELIHLLTNWIDVNYSELYDRVDDQFKRGVVSAASLPFLVQPGEVLVRRDAEGVEAFLATSWLDKEKKSSEMQVPPEDPDWTLLSVPSSKKSEWSWEVDAWSYVYNGGFYRVMRRLVINLDMATADTEIPIVDLDVFPLRFASQELRETLERRGKAFWNSRYGNYVSYDNQNKNEKHAQEESYMIDWRAYTIPPCLPMPGQRTNLKENDLIPEFKVKCRYVHVGLRPSEPDVYLFPRTSIGYHLQRKEWNHLKVDQIQEMPWDEKTFGDIAADVEIKELVQALIPTKLSAADIGKDWMYKKGDTLITVLHGGPGTGKPFTTESIAELAQGQILQVKCSKPDITAEYLKSMFHDGGRWRALLMFEDAEALLEQRSLDGVPCNTLASEFLREVELFDGLIILTSKSAGDLDELLKSRSRLTVHYETLTQPRREQVWRNFLRQLDPLGEGNIDFDGINARMDELSEQVMSEHQICNAITTAWQLAQFQGKMMTIDHLRYVNSWAGLREGRTLDWLSTGSGLSQVAK</sequence>
<dbReference type="AlphaFoldDB" id="A0A9P8HR84"/>
<evidence type="ECO:0008006" key="7">
    <source>
        <dbReference type="Google" id="ProtNLM"/>
    </source>
</evidence>
<dbReference type="EMBL" id="JAIMJC010000003">
    <property type="protein sequence ID" value="KAH0527266.1"/>
    <property type="molecule type" value="Genomic_DNA"/>
</dbReference>
<reference evidence="5 6" key="1">
    <citation type="submission" date="2021-08" db="EMBL/GenBank/DDBJ databases">
        <title>The highly contiguous genome resource for Trichoderma semiorbis FJ059, a fungal antagonistic to plant pathogens.</title>
        <authorList>
            <person name="Liu T."/>
        </authorList>
    </citation>
    <scope>NUCLEOTIDE SEQUENCE [LARGE SCALE GENOMIC DNA]</scope>
    <source>
        <strain evidence="5 6">FJ059</strain>
    </source>
</reference>
<accession>A0A9P8HR84</accession>
<feature type="region of interest" description="Disordered" evidence="2">
    <location>
        <begin position="283"/>
        <end position="303"/>
    </location>
</feature>
<dbReference type="Proteomes" id="UP000826573">
    <property type="component" value="Unassembled WGS sequence"/>
</dbReference>
<feature type="compositionally biased region" description="Polar residues" evidence="2">
    <location>
        <begin position="233"/>
        <end position="257"/>
    </location>
</feature>
<organism evidence="5 6">
    <name type="scientific">Trichoderma semiorbis</name>
    <dbReference type="NCBI Taxonomy" id="1491008"/>
    <lineage>
        <taxon>Eukaryota</taxon>
        <taxon>Fungi</taxon>
        <taxon>Dikarya</taxon>
        <taxon>Ascomycota</taxon>
        <taxon>Pezizomycotina</taxon>
        <taxon>Sordariomycetes</taxon>
        <taxon>Hypocreomycetidae</taxon>
        <taxon>Hypocreales</taxon>
        <taxon>Hypocreaceae</taxon>
        <taxon>Trichoderma</taxon>
    </lineage>
</organism>
<evidence type="ECO:0000313" key="5">
    <source>
        <dbReference type="EMBL" id="KAH0527266.1"/>
    </source>
</evidence>
<dbReference type="PANTHER" id="PTHR46411">
    <property type="entry name" value="FAMILY ATPASE, PUTATIVE-RELATED"/>
    <property type="match status" value="1"/>
</dbReference>
<feature type="compositionally biased region" description="Basic and acidic residues" evidence="2">
    <location>
        <begin position="59"/>
        <end position="74"/>
    </location>
</feature>
<dbReference type="Pfam" id="PF22942">
    <property type="entry name" value="DUF7025"/>
    <property type="match status" value="1"/>
</dbReference>
<evidence type="ECO:0000259" key="4">
    <source>
        <dbReference type="Pfam" id="PF22942"/>
    </source>
</evidence>
<dbReference type="InterPro" id="IPR054289">
    <property type="entry name" value="DUF7025"/>
</dbReference>
<dbReference type="InterPro" id="IPR003959">
    <property type="entry name" value="ATPase_AAA_core"/>
</dbReference>
<comment type="caution">
    <text evidence="5">The sequence shown here is derived from an EMBL/GenBank/DDBJ whole genome shotgun (WGS) entry which is preliminary data.</text>
</comment>
<feature type="region of interest" description="Disordered" evidence="2">
    <location>
        <begin position="225"/>
        <end position="265"/>
    </location>
</feature>
<evidence type="ECO:0000313" key="6">
    <source>
        <dbReference type="Proteomes" id="UP000826573"/>
    </source>
</evidence>
<proteinExistence type="predicted"/>
<dbReference type="SUPFAM" id="SSF52540">
    <property type="entry name" value="P-loop containing nucleoside triphosphate hydrolases"/>
    <property type="match status" value="1"/>
</dbReference>
<feature type="region of interest" description="Disordered" evidence="2">
    <location>
        <begin position="13"/>
        <end position="92"/>
    </location>
</feature>
<dbReference type="GO" id="GO:0016887">
    <property type="term" value="F:ATP hydrolysis activity"/>
    <property type="evidence" value="ECO:0007669"/>
    <property type="project" value="InterPro"/>
</dbReference>
<feature type="compositionally biased region" description="Polar residues" evidence="2">
    <location>
        <begin position="288"/>
        <end position="303"/>
    </location>
</feature>
<evidence type="ECO:0000259" key="3">
    <source>
        <dbReference type="Pfam" id="PF00004"/>
    </source>
</evidence>
<evidence type="ECO:0000256" key="2">
    <source>
        <dbReference type="SAM" id="MobiDB-lite"/>
    </source>
</evidence>
<evidence type="ECO:0000256" key="1">
    <source>
        <dbReference type="SAM" id="Coils"/>
    </source>
</evidence>
<feature type="coiled-coil region" evidence="1">
    <location>
        <begin position="382"/>
        <end position="409"/>
    </location>
</feature>
<name>A0A9P8HR84_9HYPO</name>
<dbReference type="GO" id="GO:0005524">
    <property type="term" value="F:ATP binding"/>
    <property type="evidence" value="ECO:0007669"/>
    <property type="project" value="InterPro"/>
</dbReference>
<gene>
    <name evidence="5" type="ORF">TsFJ059_002286</name>
</gene>
<dbReference type="Pfam" id="PF00004">
    <property type="entry name" value="AAA"/>
    <property type="match status" value="1"/>
</dbReference>
<dbReference type="InterPro" id="IPR027417">
    <property type="entry name" value="P-loop_NTPase"/>
</dbReference>
<keyword evidence="6" id="KW-1185">Reference proteome</keyword>
<dbReference type="Gene3D" id="3.40.50.300">
    <property type="entry name" value="P-loop containing nucleotide triphosphate hydrolases"/>
    <property type="match status" value="1"/>
</dbReference>
<feature type="compositionally biased region" description="Polar residues" evidence="2">
    <location>
        <begin position="44"/>
        <end position="56"/>
    </location>
</feature>
<feature type="domain" description="DUF7025" evidence="4">
    <location>
        <begin position="574"/>
        <end position="694"/>
    </location>
</feature>
<feature type="domain" description="ATPase AAA-type core" evidence="3">
    <location>
        <begin position="860"/>
        <end position="974"/>
    </location>
</feature>
<protein>
    <recommendedName>
        <fullName evidence="7">ATPase AAA-type core domain-containing protein</fullName>
    </recommendedName>
</protein>
<feature type="compositionally biased region" description="Polar residues" evidence="2">
    <location>
        <begin position="75"/>
        <end position="85"/>
    </location>
</feature>